<evidence type="ECO:0000313" key="2">
    <source>
        <dbReference type="EMBL" id="AMB57630.1"/>
    </source>
</evidence>
<evidence type="ECO:0008006" key="4">
    <source>
        <dbReference type="Google" id="ProtNLM"/>
    </source>
</evidence>
<dbReference type="OrthoDB" id="5105562at2"/>
<evidence type="ECO:0000256" key="1">
    <source>
        <dbReference type="SAM" id="Phobius"/>
    </source>
</evidence>
<feature type="transmembrane region" description="Helical" evidence="1">
    <location>
        <begin position="6"/>
        <end position="28"/>
    </location>
</feature>
<reference evidence="3" key="2">
    <citation type="submission" date="2016-01" db="EMBL/GenBank/DDBJ databases">
        <title>First complete genome sequence of a species in the genus Microterricola, an extremophilic cold active enzyme producing strain ERGS5:02 isolated from Sikkim Himalaya.</title>
        <authorList>
            <person name="Kumar R."/>
            <person name="Singh D."/>
            <person name="Swarnkar M.K."/>
        </authorList>
    </citation>
    <scope>NUCLEOTIDE SEQUENCE [LARGE SCALE GENOMIC DNA]</scope>
    <source>
        <strain evidence="3">ERGS5:02</strain>
    </source>
</reference>
<keyword evidence="1" id="KW-0472">Membrane</keyword>
<keyword evidence="1" id="KW-0812">Transmembrane</keyword>
<evidence type="ECO:0000313" key="3">
    <source>
        <dbReference type="Proteomes" id="UP000058305"/>
    </source>
</evidence>
<sequence length="429" mass="45691">MSDSLWWLPSLLVFAIAGAIAVVGIAALRRATARRDAATDSSLAELQRRAGGLLVRTDNRVQESEDELGFAQAQFGDVAVIDYRNAIDTARRRLREAFLLQQRLDDAEPDTVDERRRWNTQIIELCTSADAAIASEDSRFRELRSTERNAPQQLLVVQTQLAAAEERADEIRALRQGLADRFAPSALLTLDRHLDDASELLVSATGLLQAAALRMQDGGVEPVADALRSAHDEVARSSGALSAGEGAAARIAAAETAAAGLAAQLREGIAEARAVRDGHVDPAAAIALNLCVDQAGMALAEHARAERAGGVAVDPLADLDALRGAIDRLDAATSAARGQQDRLEHARVALGGALVAARSHIAAARDCIAERRSVVGAPARTRLAEAERQLMLAEQESDPVDALDIARRAVRLADDAEALAHYDAELRGH</sequence>
<reference evidence="2 3" key="1">
    <citation type="journal article" date="2016" name="J. Biotechnol.">
        <title>First complete genome sequence of a species in the genus Microterricola, an extremophilic cold active enzyme producing bacterial strain ERGS5:02 isolated from Sikkim Himalaya.</title>
        <authorList>
            <person name="Himanshu"/>
            <person name="Swarnkar M.K."/>
            <person name="Singh D."/>
            <person name="Kumar R."/>
        </authorList>
    </citation>
    <scope>NUCLEOTIDE SEQUENCE [LARGE SCALE GENOMIC DNA]</scope>
    <source>
        <strain evidence="2 3">ERGS5:02</strain>
    </source>
</reference>
<dbReference type="RefSeq" id="WP_067225564.1">
    <property type="nucleotide sequence ID" value="NZ_CP014145.1"/>
</dbReference>
<name>A0A109QY76_9MICO</name>
<dbReference type="KEGG" id="mvd:AWU67_00775"/>
<proteinExistence type="predicted"/>
<protein>
    <recommendedName>
        <fullName evidence="4">TPM domain-containing protein</fullName>
    </recommendedName>
</protein>
<gene>
    <name evidence="2" type="ORF">AWU67_00775</name>
</gene>
<keyword evidence="1" id="KW-1133">Transmembrane helix</keyword>
<dbReference type="Proteomes" id="UP000058305">
    <property type="component" value="Chromosome"/>
</dbReference>
<dbReference type="AlphaFoldDB" id="A0A109QY76"/>
<keyword evidence="3" id="KW-1185">Reference proteome</keyword>
<accession>A0A109QY76</accession>
<organism evidence="2 3">
    <name type="scientific">Microterricola viridarii</name>
    <dbReference type="NCBI Taxonomy" id="412690"/>
    <lineage>
        <taxon>Bacteria</taxon>
        <taxon>Bacillati</taxon>
        <taxon>Actinomycetota</taxon>
        <taxon>Actinomycetes</taxon>
        <taxon>Micrococcales</taxon>
        <taxon>Microbacteriaceae</taxon>
        <taxon>Microterricola</taxon>
    </lineage>
</organism>
<dbReference type="EMBL" id="CP014145">
    <property type="protein sequence ID" value="AMB57630.1"/>
    <property type="molecule type" value="Genomic_DNA"/>
</dbReference>